<dbReference type="EMBL" id="WQMT02000002">
    <property type="protein sequence ID" value="KAG9225526.1"/>
    <property type="molecule type" value="Genomic_DNA"/>
</dbReference>
<evidence type="ECO:0000313" key="1">
    <source>
        <dbReference type="EMBL" id="KAG9225526.1"/>
    </source>
</evidence>
<proteinExistence type="predicted"/>
<sequence length="152" mass="16615">MQLRQVQVQSSGATSHPRPTWPLSTDNRRRPSRRAPNRRAPSAPAPRHQRLTPAHHLPSSHDGHPGPPRTVTQYTREQETGHPMAQPQRLKLQGRGATRRTETPTAPTSHPVYSARCPTSNASPNASPSPTQPNARSAARCSALCATKPSRI</sequence>
<accession>A0ACB7J6B7</accession>
<evidence type="ECO:0000313" key="2">
    <source>
        <dbReference type="Proteomes" id="UP000824881"/>
    </source>
</evidence>
<dbReference type="Proteomes" id="UP000824881">
    <property type="component" value="Unassembled WGS sequence"/>
</dbReference>
<comment type="caution">
    <text evidence="1">The sequence shown here is derived from an EMBL/GenBank/DDBJ whole genome shotgun (WGS) entry which is preliminary data.</text>
</comment>
<protein>
    <submittedName>
        <fullName evidence="1">Uncharacterized protein</fullName>
    </submittedName>
</protein>
<gene>
    <name evidence="1" type="ORF">CCMSSC00406_0003029</name>
</gene>
<keyword evidence="2" id="KW-1185">Reference proteome</keyword>
<name>A0ACB7J6B7_PLECO</name>
<organism evidence="1 2">
    <name type="scientific">Pleurotus cornucopiae</name>
    <name type="common">Cornucopia mushroom</name>
    <dbReference type="NCBI Taxonomy" id="5321"/>
    <lineage>
        <taxon>Eukaryota</taxon>
        <taxon>Fungi</taxon>
        <taxon>Dikarya</taxon>
        <taxon>Basidiomycota</taxon>
        <taxon>Agaricomycotina</taxon>
        <taxon>Agaricomycetes</taxon>
        <taxon>Agaricomycetidae</taxon>
        <taxon>Agaricales</taxon>
        <taxon>Pleurotineae</taxon>
        <taxon>Pleurotaceae</taxon>
        <taxon>Pleurotus</taxon>
    </lineage>
</organism>
<reference evidence="1 2" key="1">
    <citation type="journal article" date="2021" name="Appl. Environ. Microbiol.">
        <title>Genetic linkage and physical mapping for an oyster mushroom Pleurotus cornucopiae and QTL analysis for the trait cap color.</title>
        <authorList>
            <person name="Zhang Y."/>
            <person name="Gao W."/>
            <person name="Sonnenberg A."/>
            <person name="Chen Q."/>
            <person name="Zhang J."/>
            <person name="Huang C."/>
        </authorList>
    </citation>
    <scope>NUCLEOTIDE SEQUENCE [LARGE SCALE GENOMIC DNA]</scope>
    <source>
        <strain evidence="1">CCMSSC00406</strain>
    </source>
</reference>